<feature type="region of interest" description="Disordered" evidence="1">
    <location>
        <begin position="612"/>
        <end position="631"/>
    </location>
</feature>
<accession>A0AA41YJM9</accession>
<feature type="compositionally biased region" description="Low complexity" evidence="1">
    <location>
        <begin position="616"/>
        <end position="631"/>
    </location>
</feature>
<evidence type="ECO:0000313" key="3">
    <source>
        <dbReference type="Proteomes" id="UP001165679"/>
    </source>
</evidence>
<organism evidence="2 3">
    <name type="scientific">Limobrevibacterium gyesilva</name>
    <dbReference type="NCBI Taxonomy" id="2991712"/>
    <lineage>
        <taxon>Bacteria</taxon>
        <taxon>Pseudomonadati</taxon>
        <taxon>Pseudomonadota</taxon>
        <taxon>Alphaproteobacteria</taxon>
        <taxon>Acetobacterales</taxon>
        <taxon>Acetobacteraceae</taxon>
        <taxon>Limobrevibacterium</taxon>
    </lineage>
</organism>
<dbReference type="CDD" id="cd09757">
    <property type="entry name" value="Cas8c_I-C"/>
    <property type="match status" value="1"/>
</dbReference>
<evidence type="ECO:0000313" key="2">
    <source>
        <dbReference type="EMBL" id="MCW3474921.1"/>
    </source>
</evidence>
<evidence type="ECO:0000256" key="1">
    <source>
        <dbReference type="SAM" id="MobiDB-lite"/>
    </source>
</evidence>
<dbReference type="Proteomes" id="UP001165679">
    <property type="component" value="Unassembled WGS sequence"/>
</dbReference>
<dbReference type="AlphaFoldDB" id="A0AA41YJM9"/>
<name>A0AA41YJM9_9PROT</name>
<reference evidence="2" key="2">
    <citation type="submission" date="2022-10" db="EMBL/GenBank/DDBJ databases">
        <authorList>
            <person name="Trinh H.N."/>
        </authorList>
    </citation>
    <scope>NUCLEOTIDE SEQUENCE</scope>
    <source>
        <strain evidence="2">RN2-1</strain>
    </source>
</reference>
<sequence>MTILQSLARRYDRLARAGEAPIPGFAPSQISFTIVLDREGNYVTTQDERTGDGKKFRPQIRLAPAAPKRTVGIASGAFWDKTSYVLGRTALDETVFAAKQAKDAERLIKEHAAFLARHEKLLGGTSDVGCAALLGFLRRWRPDRYDALAHAAAMLDQNVAFRLEGEAGFIHDRPAARAALMAEAGAHNAVLEGMCLVTGKVMPIVRLHPSIKGVAGAQSSGAALVSFNHDSFTSYGKIQGANAPVSEAAAFAYATALNGLLSASHTNAKGRPVYPNRVMLGETTVPFWAEHGDAESIVRAMIGDEEELVEVGDALPVDEKTETARLGDVLHRMQDGIPLRDAAPRMDPASRVFVLGLSPNAARLSVRFWVEQSLADFTRHFQQHWADLRLDPPPRPWPPPLWRLLLELAPQRKSESIPPHLGGEVMRAILTGLPYPRALLIQTIMRIRADHDEEDRRTGRTLERVSDLRVALLKACLARMHRWKLIAEDVPVSLDLATTNSAYRLGRLFSVLERLQRTALGQRNATVRDRFYASASATPALVFPSLIRNARNHSKTIRSRSGPGLAEWFEDHIADIASGLGDSFPKALPLEEQGRFALGYYHQRDVFRRKKDVPADIEAAETTADTSSEEE</sequence>
<gene>
    <name evidence="2" type="primary">cas8c</name>
    <name evidence="2" type="ORF">OL599_10050</name>
</gene>
<dbReference type="NCBIfam" id="TIGR01863">
    <property type="entry name" value="cas_Csd1"/>
    <property type="match status" value="1"/>
</dbReference>
<keyword evidence="3" id="KW-1185">Reference proteome</keyword>
<comment type="caution">
    <text evidence="2">The sequence shown here is derived from an EMBL/GenBank/DDBJ whole genome shotgun (WGS) entry which is preliminary data.</text>
</comment>
<dbReference type="InterPro" id="IPR010144">
    <property type="entry name" value="CRISPR-assoc_prot_Csd1-typ"/>
</dbReference>
<proteinExistence type="predicted"/>
<reference evidence="2" key="1">
    <citation type="submission" date="2022-09" db="EMBL/GenBank/DDBJ databases">
        <title>Rhodovastum sp. nov. RN2-1 isolated from soil in Seongnam, South Korea.</title>
        <authorList>
            <person name="Le N.T."/>
        </authorList>
    </citation>
    <scope>NUCLEOTIDE SEQUENCE</scope>
    <source>
        <strain evidence="2">RN2-1</strain>
    </source>
</reference>
<protein>
    <submittedName>
        <fullName evidence="2">Type I-C CRISPR-associated protein Cas8c/Csd1</fullName>
    </submittedName>
</protein>
<dbReference type="Pfam" id="PF09709">
    <property type="entry name" value="Cas_Csd1"/>
    <property type="match status" value="1"/>
</dbReference>
<dbReference type="RefSeq" id="WP_264713583.1">
    <property type="nucleotide sequence ID" value="NZ_JAPDNT010000005.1"/>
</dbReference>
<dbReference type="EMBL" id="JAPDNT010000005">
    <property type="protein sequence ID" value="MCW3474921.1"/>
    <property type="molecule type" value="Genomic_DNA"/>
</dbReference>